<protein>
    <submittedName>
        <fullName evidence="2">Cyclic nucleotide-binding domain-containing protein</fullName>
    </submittedName>
</protein>
<comment type="caution">
    <text evidence="2">The sequence shown here is derived from an EMBL/GenBank/DDBJ whole genome shotgun (WGS) entry which is preliminary data.</text>
</comment>
<dbReference type="Gene3D" id="2.60.120.10">
    <property type="entry name" value="Jelly Rolls"/>
    <property type="match status" value="1"/>
</dbReference>
<dbReference type="PROSITE" id="PS50042">
    <property type="entry name" value="CNMP_BINDING_3"/>
    <property type="match status" value="1"/>
</dbReference>
<dbReference type="RefSeq" id="WP_267265911.1">
    <property type="nucleotide sequence ID" value="NZ_JAOVZW010000013.1"/>
</dbReference>
<dbReference type="EMBL" id="JAOVZW010000013">
    <property type="protein sequence ID" value="MCX8524624.1"/>
    <property type="molecule type" value="Genomic_DNA"/>
</dbReference>
<dbReference type="InterPro" id="IPR014710">
    <property type="entry name" value="RmlC-like_jellyroll"/>
</dbReference>
<dbReference type="InterPro" id="IPR000595">
    <property type="entry name" value="cNMP-bd_dom"/>
</dbReference>
<feature type="domain" description="Cyclic nucleotide-binding" evidence="1">
    <location>
        <begin position="4"/>
        <end position="109"/>
    </location>
</feature>
<sequence length="180" mass="20958">MLAEFADFSDAEVQLFNKNISKRCLDKNAVLCKEGDVLKSIFFIVKGSFYQSYYNPIREEDIITDLHLENEWVFNPESLVNQKPAKTTIKAFESSEVIELTLESLHKLIVISNKFLQFNKLLISNPKLSFYDENMTPTEKYNYILKTRPQLIQTFPLSMIASYLKIRPETISRIRANVSF</sequence>
<evidence type="ECO:0000313" key="2">
    <source>
        <dbReference type="EMBL" id="MCX8524624.1"/>
    </source>
</evidence>
<name>A0ABT3XR81_9FLAO</name>
<proteinExistence type="predicted"/>
<dbReference type="SUPFAM" id="SSF51206">
    <property type="entry name" value="cAMP-binding domain-like"/>
    <property type="match status" value="1"/>
</dbReference>
<dbReference type="Pfam" id="PF00027">
    <property type="entry name" value="cNMP_binding"/>
    <property type="match status" value="1"/>
</dbReference>
<gene>
    <name evidence="2" type="ORF">OF897_11935</name>
</gene>
<keyword evidence="3" id="KW-1185">Reference proteome</keyword>
<dbReference type="InterPro" id="IPR018490">
    <property type="entry name" value="cNMP-bd_dom_sf"/>
</dbReference>
<dbReference type="Proteomes" id="UP001073122">
    <property type="component" value="Unassembled WGS sequence"/>
</dbReference>
<evidence type="ECO:0000313" key="3">
    <source>
        <dbReference type="Proteomes" id="UP001073122"/>
    </source>
</evidence>
<dbReference type="CDD" id="cd00038">
    <property type="entry name" value="CAP_ED"/>
    <property type="match status" value="1"/>
</dbReference>
<reference evidence="2" key="1">
    <citation type="submission" date="2022-10" db="EMBL/GenBank/DDBJ databases">
        <title>Chryseobacterium sp. nov., a novel bacterial species.</title>
        <authorList>
            <person name="Cao Y."/>
        </authorList>
    </citation>
    <scope>NUCLEOTIDE SEQUENCE</scope>
    <source>
        <strain evidence="2">CCTCC AB2015118</strain>
    </source>
</reference>
<accession>A0ABT3XR81</accession>
<organism evidence="2 3">
    <name type="scientific">Chryseobacterium formosus</name>
    <dbReference type="NCBI Taxonomy" id="1537363"/>
    <lineage>
        <taxon>Bacteria</taxon>
        <taxon>Pseudomonadati</taxon>
        <taxon>Bacteroidota</taxon>
        <taxon>Flavobacteriia</taxon>
        <taxon>Flavobacteriales</taxon>
        <taxon>Weeksellaceae</taxon>
        <taxon>Chryseobacterium group</taxon>
        <taxon>Chryseobacterium</taxon>
    </lineage>
</organism>
<evidence type="ECO:0000259" key="1">
    <source>
        <dbReference type="PROSITE" id="PS50042"/>
    </source>
</evidence>